<evidence type="ECO:0000256" key="11">
    <source>
        <dbReference type="ARBA" id="ARBA00022982"/>
    </source>
</evidence>
<dbReference type="PANTHER" id="PTHR46552">
    <property type="entry name" value="NADH-UBIQUINONE OXIDOREDUCTASE CHAIN 2"/>
    <property type="match status" value="1"/>
</dbReference>
<name>A0A897G088_9HYME</name>
<keyword evidence="11 18" id="KW-0249">Electron transport</keyword>
<dbReference type="RefSeq" id="YP_010172166.1">
    <property type="nucleotide sequence ID" value="NC_057632.1"/>
</dbReference>
<evidence type="ECO:0000256" key="14">
    <source>
        <dbReference type="ARBA" id="ARBA00023075"/>
    </source>
</evidence>
<comment type="function">
    <text evidence="1">Core subunit of the mitochondrial membrane respiratory chain NADH dehydrogenase (Complex I) that is believed to belong to the minimal assembly required for catalysis. Complex I functions in the transfer of electrons from NADH to the respiratory chain. The immediate electron acceptor for the enzyme is believed to be ubiquinone.</text>
</comment>
<evidence type="ECO:0000256" key="1">
    <source>
        <dbReference type="ARBA" id="ARBA00003257"/>
    </source>
</evidence>
<keyword evidence="14 18" id="KW-0830">Ubiquinone</keyword>
<dbReference type="GO" id="GO:0006120">
    <property type="term" value="P:mitochondrial electron transport, NADH to ubiquinone"/>
    <property type="evidence" value="ECO:0007669"/>
    <property type="project" value="InterPro"/>
</dbReference>
<feature type="transmembrane region" description="Helical" evidence="18">
    <location>
        <begin position="70"/>
        <end position="90"/>
    </location>
</feature>
<evidence type="ECO:0000256" key="17">
    <source>
        <dbReference type="ARBA" id="ARBA00049551"/>
    </source>
</evidence>
<keyword evidence="8 18" id="KW-0812">Transmembrane</keyword>
<evidence type="ECO:0000256" key="10">
    <source>
        <dbReference type="ARBA" id="ARBA00022967"/>
    </source>
</evidence>
<gene>
    <name evidence="20" type="primary">ND2</name>
</gene>
<comment type="similarity">
    <text evidence="3 18">Belongs to the complex I subunit 2 family.</text>
</comment>
<geneLocation type="mitochondrion" evidence="20"/>
<feature type="transmembrane region" description="Helical" evidence="18">
    <location>
        <begin position="326"/>
        <end position="348"/>
    </location>
</feature>
<evidence type="ECO:0000256" key="18">
    <source>
        <dbReference type="RuleBase" id="RU003403"/>
    </source>
</evidence>
<comment type="subcellular location">
    <subcellularLocation>
        <location evidence="2 18">Mitochondrion inner membrane</location>
        <topology evidence="2 18">Multi-pass membrane protein</topology>
    </subcellularLocation>
</comment>
<reference evidence="20" key="1">
    <citation type="submission" date="2021-01" db="EMBL/GenBank/DDBJ databases">
        <title>Mitochondrial genome of Sinopoppia nigroflagella.</title>
        <authorList>
            <person name="Wan S."/>
            <person name="Wei M."/>
            <person name="Niu G."/>
        </authorList>
    </citation>
    <scope>NUCLEOTIDE SEQUENCE</scope>
</reference>
<evidence type="ECO:0000256" key="12">
    <source>
        <dbReference type="ARBA" id="ARBA00022989"/>
    </source>
</evidence>
<keyword evidence="6" id="KW-0813">Transport</keyword>
<dbReference type="PRINTS" id="PR01436">
    <property type="entry name" value="NADHDHGNASE2"/>
</dbReference>
<dbReference type="InterPro" id="IPR001750">
    <property type="entry name" value="ND/Mrp_TM"/>
</dbReference>
<dbReference type="EMBL" id="MW487927">
    <property type="protein sequence ID" value="QSF20064.1"/>
    <property type="molecule type" value="Genomic_DNA"/>
</dbReference>
<dbReference type="GO" id="GO:0008137">
    <property type="term" value="F:NADH dehydrogenase (ubiquinone) activity"/>
    <property type="evidence" value="ECO:0007669"/>
    <property type="project" value="UniProtKB-EC"/>
</dbReference>
<evidence type="ECO:0000256" key="16">
    <source>
        <dbReference type="ARBA" id="ARBA00023136"/>
    </source>
</evidence>
<feature type="transmembrane region" description="Helical" evidence="18">
    <location>
        <begin position="248"/>
        <end position="267"/>
    </location>
</feature>
<organism evidence="20">
    <name type="scientific">Sinopoppia nigroflagella</name>
    <dbReference type="NCBI Taxonomy" id="2803872"/>
    <lineage>
        <taxon>Eukaryota</taxon>
        <taxon>Metazoa</taxon>
        <taxon>Ecdysozoa</taxon>
        <taxon>Arthropoda</taxon>
        <taxon>Hexapoda</taxon>
        <taxon>Insecta</taxon>
        <taxon>Pterygota</taxon>
        <taxon>Neoptera</taxon>
        <taxon>Endopterygota</taxon>
        <taxon>Hymenoptera</taxon>
        <taxon>Tenthredinoidea</taxon>
        <taxon>Tenthredinidae</taxon>
        <taxon>Heterarthrinae</taxon>
        <taxon>Sinopoppia</taxon>
    </lineage>
</organism>
<comment type="catalytic activity">
    <reaction evidence="17 18">
        <text>a ubiquinone + NADH + 5 H(+)(in) = a ubiquinol + NAD(+) + 4 H(+)(out)</text>
        <dbReference type="Rhea" id="RHEA:29091"/>
        <dbReference type="Rhea" id="RHEA-COMP:9565"/>
        <dbReference type="Rhea" id="RHEA-COMP:9566"/>
        <dbReference type="ChEBI" id="CHEBI:15378"/>
        <dbReference type="ChEBI" id="CHEBI:16389"/>
        <dbReference type="ChEBI" id="CHEBI:17976"/>
        <dbReference type="ChEBI" id="CHEBI:57540"/>
        <dbReference type="ChEBI" id="CHEBI:57945"/>
        <dbReference type="EC" id="7.1.1.2"/>
    </reaction>
</comment>
<protein>
    <recommendedName>
        <fullName evidence="5 18">NADH-ubiquinone oxidoreductase chain 2</fullName>
        <ecNumber evidence="4 18">7.1.1.2</ecNumber>
    </recommendedName>
</protein>
<evidence type="ECO:0000256" key="4">
    <source>
        <dbReference type="ARBA" id="ARBA00012944"/>
    </source>
</evidence>
<evidence type="ECO:0000256" key="13">
    <source>
        <dbReference type="ARBA" id="ARBA00023027"/>
    </source>
</evidence>
<dbReference type="EC" id="7.1.1.2" evidence="4 18"/>
<keyword evidence="15 18" id="KW-0496">Mitochondrion</keyword>
<dbReference type="InterPro" id="IPR003917">
    <property type="entry name" value="NADH_UbQ_OxRdtase_chain2"/>
</dbReference>
<evidence type="ECO:0000256" key="8">
    <source>
        <dbReference type="ARBA" id="ARBA00022692"/>
    </source>
</evidence>
<keyword evidence="7 18" id="KW-0679">Respiratory chain</keyword>
<evidence type="ECO:0000256" key="15">
    <source>
        <dbReference type="ARBA" id="ARBA00023128"/>
    </source>
</evidence>
<comment type="function">
    <text evidence="18">Core subunit of the mitochondrial membrane respiratory chain NADH dehydrogenase (Complex I) which catalyzes electron transfer from NADH through the respiratory chain, using ubiquinone as an electron acceptor. Essential for the catalytic activity and assembly of complex I.</text>
</comment>
<evidence type="ECO:0000313" key="20">
    <source>
        <dbReference type="EMBL" id="QSF20064.1"/>
    </source>
</evidence>
<sequence length="351" mass="41639">MKMKLIFINKMKNNKLNKMKMLMLLMLLFSTLLTINSSTWFNAWMGLELNLMSFIPLMMNNSKKKNSNSMMMYFIVQASTSSMMMMMIIMTKLEMIQMKMNITMMLIQSSILMKMGAAPFHWWMPKIILNLNWMNCFLFFTWQKIAPLFLIMMLNNNMLIYFMAMMSNILGAIMGINQNSLKLIMMYSSINNIGWMLMNLIMNKNILLIYFTVYSFTIWLICVMLNNTKTKFINQLYKQNNQNNIMKLIITSTMFLSLSGLPPFIGFLPKLLTLNLMIKNLMYFESFLFTINAIITLSFYMKPLLSALILNKNNFKWMNKNYMTKYFMFNFLMINMSIIFILMMNSIYNIL</sequence>
<dbReference type="GeneID" id="67281306"/>
<keyword evidence="13 18" id="KW-0520">NAD</keyword>
<keyword evidence="9 18" id="KW-0999">Mitochondrion inner membrane</keyword>
<feature type="domain" description="NADH:quinone oxidoreductase/Mrp antiporter transmembrane" evidence="19">
    <location>
        <begin position="38"/>
        <end position="296"/>
    </location>
</feature>
<dbReference type="GO" id="GO:0005743">
    <property type="term" value="C:mitochondrial inner membrane"/>
    <property type="evidence" value="ECO:0007669"/>
    <property type="project" value="UniProtKB-SubCell"/>
</dbReference>
<feature type="transmembrane region" description="Helical" evidence="18">
    <location>
        <begin position="102"/>
        <end position="124"/>
    </location>
</feature>
<keyword evidence="12 18" id="KW-1133">Transmembrane helix</keyword>
<dbReference type="PANTHER" id="PTHR46552:SF1">
    <property type="entry name" value="NADH-UBIQUINONE OXIDOREDUCTASE CHAIN 2"/>
    <property type="match status" value="1"/>
</dbReference>
<feature type="transmembrane region" description="Helical" evidence="18">
    <location>
        <begin position="207"/>
        <end position="227"/>
    </location>
</feature>
<keyword evidence="16 18" id="KW-0472">Membrane</keyword>
<accession>A0A897G088</accession>
<evidence type="ECO:0000256" key="9">
    <source>
        <dbReference type="ARBA" id="ARBA00022792"/>
    </source>
</evidence>
<evidence type="ECO:0000259" key="19">
    <source>
        <dbReference type="Pfam" id="PF00361"/>
    </source>
</evidence>
<dbReference type="AlphaFoldDB" id="A0A897G088"/>
<dbReference type="Pfam" id="PF00361">
    <property type="entry name" value="Proton_antipo_M"/>
    <property type="match status" value="1"/>
</dbReference>
<proteinExistence type="inferred from homology"/>
<evidence type="ECO:0000256" key="3">
    <source>
        <dbReference type="ARBA" id="ARBA00007012"/>
    </source>
</evidence>
<feature type="transmembrane region" description="Helical" evidence="18">
    <location>
        <begin position="287"/>
        <end position="305"/>
    </location>
</feature>
<evidence type="ECO:0000256" key="5">
    <source>
        <dbReference type="ARBA" id="ARBA00021008"/>
    </source>
</evidence>
<keyword evidence="10 18" id="KW-1278">Translocase</keyword>
<dbReference type="InterPro" id="IPR050175">
    <property type="entry name" value="Complex_I_Subunit_2"/>
</dbReference>
<evidence type="ECO:0000256" key="7">
    <source>
        <dbReference type="ARBA" id="ARBA00022660"/>
    </source>
</evidence>
<dbReference type="CTD" id="4536"/>
<evidence type="ECO:0000256" key="6">
    <source>
        <dbReference type="ARBA" id="ARBA00022448"/>
    </source>
</evidence>
<evidence type="ECO:0000256" key="2">
    <source>
        <dbReference type="ARBA" id="ARBA00004448"/>
    </source>
</evidence>